<gene>
    <name evidence="1" type="ORF">GTS_10820</name>
</gene>
<dbReference type="InterPro" id="IPR006764">
    <property type="entry name" value="SAM_dep_MeTrfase_SAV2177_type"/>
</dbReference>
<protein>
    <recommendedName>
        <fullName evidence="3">S-adenosyl methyltransferase</fullName>
    </recommendedName>
</protein>
<evidence type="ECO:0000313" key="2">
    <source>
        <dbReference type="Proteomes" id="UP000298860"/>
    </source>
</evidence>
<dbReference type="CDD" id="cd02440">
    <property type="entry name" value="AdoMet_MTases"/>
    <property type="match status" value="1"/>
</dbReference>
<sequence length="299" mass="33340">MRIRSPTLGGSEPFRYDASEDRMSVVGESDGVLPTEIDTSQPSIARVYDAFLGGKDNYEVDRAVYRQLLEIAPETPQVARQCRAWLTRVVRFLAGHAGVDQFLDCGSGLPTAENTHQVAQRYNPEARVVYVDNDPVVAAHGRALLEENEFTHFVAADLRHPAELLRSPAVAERLDFERPIALIHSNTLHHVADAERPRDIISSYVDGLPSGSYVAISHLYDPADGSPRSELAREAQQRFINLMGTCFFRTRDEITAFFDGLEFVEPGLTYLFEWWPEGPRLTPPADGEHLLLGGVARKP</sequence>
<evidence type="ECO:0008006" key="3">
    <source>
        <dbReference type="Google" id="ProtNLM"/>
    </source>
</evidence>
<reference evidence="2" key="1">
    <citation type="submission" date="2019-04" db="EMBL/GenBank/DDBJ databases">
        <title>Draft genome sequence of Pseudonocardiaceae bacterium SL3-2-4.</title>
        <authorList>
            <person name="Ningsih F."/>
            <person name="Yokota A."/>
            <person name="Sakai Y."/>
            <person name="Nanatani K."/>
            <person name="Yabe S."/>
            <person name="Oetari A."/>
            <person name="Sjamsuridzal W."/>
        </authorList>
    </citation>
    <scope>NUCLEOTIDE SEQUENCE [LARGE SCALE GENOMIC DNA]</scope>
    <source>
        <strain evidence="2">SL3-2-4</strain>
    </source>
</reference>
<organism evidence="1 2">
    <name type="scientific">Gandjariella thermophila</name>
    <dbReference type="NCBI Taxonomy" id="1931992"/>
    <lineage>
        <taxon>Bacteria</taxon>
        <taxon>Bacillati</taxon>
        <taxon>Actinomycetota</taxon>
        <taxon>Actinomycetes</taxon>
        <taxon>Pseudonocardiales</taxon>
        <taxon>Pseudonocardiaceae</taxon>
        <taxon>Gandjariella</taxon>
    </lineage>
</organism>
<dbReference type="InterPro" id="IPR029063">
    <property type="entry name" value="SAM-dependent_MTases_sf"/>
</dbReference>
<keyword evidence="2" id="KW-1185">Reference proteome</keyword>
<dbReference type="AlphaFoldDB" id="A0A4D4J498"/>
<dbReference type="Gene3D" id="3.40.50.150">
    <property type="entry name" value="Vaccinia Virus protein VP39"/>
    <property type="match status" value="1"/>
</dbReference>
<name>A0A4D4J498_9PSEU</name>
<evidence type="ECO:0000313" key="1">
    <source>
        <dbReference type="EMBL" id="GDY29449.1"/>
    </source>
</evidence>
<dbReference type="Proteomes" id="UP000298860">
    <property type="component" value="Unassembled WGS sequence"/>
</dbReference>
<comment type="caution">
    <text evidence="1">The sequence shown here is derived from an EMBL/GenBank/DDBJ whole genome shotgun (WGS) entry which is preliminary data.</text>
</comment>
<dbReference type="Pfam" id="PF04672">
    <property type="entry name" value="Methyltransf_19"/>
    <property type="match status" value="1"/>
</dbReference>
<proteinExistence type="predicted"/>
<dbReference type="EMBL" id="BJFL01000003">
    <property type="protein sequence ID" value="GDY29449.1"/>
    <property type="molecule type" value="Genomic_DNA"/>
</dbReference>
<accession>A0A4D4J498</accession>
<dbReference type="PIRSF" id="PIRSF017393">
    <property type="entry name" value="MTase_SAV2177"/>
    <property type="match status" value="1"/>
</dbReference>
<dbReference type="SUPFAM" id="SSF53335">
    <property type="entry name" value="S-adenosyl-L-methionine-dependent methyltransferases"/>
    <property type="match status" value="1"/>
</dbReference>